<dbReference type="EMBL" id="JAEEGC010000177">
    <property type="protein sequence ID" value="MBV7276409.1"/>
    <property type="molecule type" value="Genomic_DNA"/>
</dbReference>
<dbReference type="AlphaFoldDB" id="A0A949X4F7"/>
<reference evidence="2" key="1">
    <citation type="submission" date="2020-12" db="EMBL/GenBank/DDBJ databases">
        <title>Clostridium thailandense sp. nov., a novel acetogenic bacterium isolated from peat land soil in Thailand.</title>
        <authorList>
            <person name="Chaikitkaew S."/>
            <person name="Birkeland N.K."/>
        </authorList>
    </citation>
    <scope>NUCLEOTIDE SEQUENCE</scope>
    <source>
        <strain evidence="2">PL3</strain>
    </source>
</reference>
<evidence type="ECO:0000313" key="2">
    <source>
        <dbReference type="EMBL" id="MBV7276409.1"/>
    </source>
</evidence>
<evidence type="ECO:0000313" key="3">
    <source>
        <dbReference type="Proteomes" id="UP000694308"/>
    </source>
</evidence>
<feature type="domain" description="NEAT" evidence="1">
    <location>
        <begin position="1"/>
        <end position="61"/>
    </location>
</feature>
<proteinExistence type="predicted"/>
<protein>
    <recommendedName>
        <fullName evidence="1">NEAT domain-containing protein</fullName>
    </recommendedName>
</protein>
<keyword evidence="3" id="KW-1185">Reference proteome</keyword>
<name>A0A949X4F7_9CLOT</name>
<gene>
    <name evidence="2" type="ORF">I6U48_26370</name>
</gene>
<organism evidence="2 3">
    <name type="scientific">Clostridium thailandense</name>
    <dbReference type="NCBI Taxonomy" id="2794346"/>
    <lineage>
        <taxon>Bacteria</taxon>
        <taxon>Bacillati</taxon>
        <taxon>Bacillota</taxon>
        <taxon>Clostridia</taxon>
        <taxon>Eubacteriales</taxon>
        <taxon>Clostridiaceae</taxon>
        <taxon>Clostridium</taxon>
    </lineage>
</organism>
<comment type="caution">
    <text evidence="2">The sequence shown here is derived from an EMBL/GenBank/DDBJ whole genome shotgun (WGS) entry which is preliminary data.</text>
</comment>
<evidence type="ECO:0000259" key="1">
    <source>
        <dbReference type="PROSITE" id="PS50978"/>
    </source>
</evidence>
<dbReference type="InterPro" id="IPR006635">
    <property type="entry name" value="NEAT_dom"/>
</dbReference>
<sequence length="61" mass="7147">MYKHGMPYDTEALNNLIEWIKDNNYKIAGNIVDVCALDTTFYEYDTKANFCQIQIPVKKIK</sequence>
<dbReference type="Proteomes" id="UP000694308">
    <property type="component" value="Unassembled WGS sequence"/>
</dbReference>
<dbReference type="RefSeq" id="WP_218323491.1">
    <property type="nucleotide sequence ID" value="NZ_JAEEGC010000177.1"/>
</dbReference>
<dbReference type="PROSITE" id="PS50978">
    <property type="entry name" value="NEAT"/>
    <property type="match status" value="1"/>
</dbReference>
<accession>A0A949X4F7</accession>